<proteinExistence type="predicted"/>
<gene>
    <name evidence="1" type="ORF">GJ744_001745</name>
</gene>
<evidence type="ECO:0000313" key="1">
    <source>
        <dbReference type="EMBL" id="KAF7504744.1"/>
    </source>
</evidence>
<reference evidence="1" key="1">
    <citation type="submission" date="2020-02" db="EMBL/GenBank/DDBJ databases">
        <authorList>
            <person name="Palmer J.M."/>
        </authorList>
    </citation>
    <scope>NUCLEOTIDE SEQUENCE</scope>
    <source>
        <strain evidence="1">EPUS1.4</strain>
        <tissue evidence="1">Thallus</tissue>
    </source>
</reference>
<keyword evidence="2" id="KW-1185">Reference proteome</keyword>
<organism evidence="1 2">
    <name type="scientific">Endocarpon pusillum</name>
    <dbReference type="NCBI Taxonomy" id="364733"/>
    <lineage>
        <taxon>Eukaryota</taxon>
        <taxon>Fungi</taxon>
        <taxon>Dikarya</taxon>
        <taxon>Ascomycota</taxon>
        <taxon>Pezizomycotina</taxon>
        <taxon>Eurotiomycetes</taxon>
        <taxon>Chaetothyriomycetidae</taxon>
        <taxon>Verrucariales</taxon>
        <taxon>Verrucariaceae</taxon>
        <taxon>Endocarpon</taxon>
    </lineage>
</organism>
<dbReference type="Proteomes" id="UP000606974">
    <property type="component" value="Unassembled WGS sequence"/>
</dbReference>
<protein>
    <submittedName>
        <fullName evidence="1">Uncharacterized protein</fullName>
    </submittedName>
</protein>
<evidence type="ECO:0000313" key="2">
    <source>
        <dbReference type="Proteomes" id="UP000606974"/>
    </source>
</evidence>
<accession>A0A8H7DZ77</accession>
<comment type="caution">
    <text evidence="1">The sequence shown here is derived from an EMBL/GenBank/DDBJ whole genome shotgun (WGS) entry which is preliminary data.</text>
</comment>
<dbReference type="AlphaFoldDB" id="A0A8H7DZ77"/>
<name>A0A8H7DZ77_9EURO</name>
<dbReference type="EMBL" id="JAACFV010000128">
    <property type="protein sequence ID" value="KAF7504744.1"/>
    <property type="molecule type" value="Genomic_DNA"/>
</dbReference>
<sequence length="105" mass="12116">MISNWTWLRSRQFPYDRMGSAPKPPGYLLYDSVWRYGRRVEGGSKWVYGRWAGKGTVAKFELQSEVIVDGTIDFPEDEAGVETREMVAGEKHWSDPTRPRYRVGG</sequence>